<evidence type="ECO:0000313" key="2">
    <source>
        <dbReference type="Proteomes" id="UP000504606"/>
    </source>
</evidence>
<accession>A0A9C6X4D8</accession>
<dbReference type="Proteomes" id="UP000504606">
    <property type="component" value="Unplaced"/>
</dbReference>
<dbReference type="InterPro" id="IPR017853">
    <property type="entry name" value="GH"/>
</dbReference>
<dbReference type="SUPFAM" id="SSF51445">
    <property type="entry name" value="(Trans)glycosidases"/>
    <property type="match status" value="1"/>
</dbReference>
<dbReference type="GO" id="GO:0005975">
    <property type="term" value="P:carbohydrate metabolic process"/>
    <property type="evidence" value="ECO:0007669"/>
    <property type="project" value="InterPro"/>
</dbReference>
<dbReference type="KEGG" id="foc:113213364"/>
<organism evidence="2 3">
    <name type="scientific">Frankliniella occidentalis</name>
    <name type="common">Western flower thrips</name>
    <name type="synonym">Euthrips occidentalis</name>
    <dbReference type="NCBI Taxonomy" id="133901"/>
    <lineage>
        <taxon>Eukaryota</taxon>
        <taxon>Metazoa</taxon>
        <taxon>Ecdysozoa</taxon>
        <taxon>Arthropoda</taxon>
        <taxon>Hexapoda</taxon>
        <taxon>Insecta</taxon>
        <taxon>Pterygota</taxon>
        <taxon>Neoptera</taxon>
        <taxon>Paraneoptera</taxon>
        <taxon>Thysanoptera</taxon>
        <taxon>Terebrantia</taxon>
        <taxon>Thripoidea</taxon>
        <taxon>Thripidae</taxon>
        <taxon>Frankliniella</taxon>
    </lineage>
</organism>
<dbReference type="PANTHER" id="PTHR10353">
    <property type="entry name" value="GLYCOSYL HYDROLASE"/>
    <property type="match status" value="1"/>
</dbReference>
<proteinExistence type="inferred from homology"/>
<name>A0A9C6X4D8_FRAOC</name>
<sequence length="550" mass="61297">MVQLQSRFGEFSRGSTELRNKGSKKNKMNCLPVILVAAMTLAESQCAILHGQNESPVTLPNDLLIGAGVAAIQVEGAWDEDGKAESNLDHLFHLGRLSSLGATDPHAHDVAADNYHRYKEDIKMAAALKLQVYRFSLSWPRILPNVTASKPNPKGVQFYHDVIDEVLRYNMTPMVTVYQFDHPQVLEDQFKGWWSPNMIPIFKEYARFVFNEYGGKVRYWTTVNEPNIQCTYFAQAGVISGLYTEDEVSNHFQCQRNLLLGHAEAYHVFKEDKHEGMVGLTILNLPATPNSTNPEDVYAAEAVNSLYAGTIYHPVVFGDYSQISKDLAGEDLAPFTDTEKQLLQGSSDYIGVNVYNGGKAGWRKPTADEAEAAALLLGKTMKYLPNVALDITNPQSVQFFEGIHPEYLHNAVAWAWNTYKKPLIITENGWCDVSGHGMKDELRAAYYSASLRTLVSTMNSCGAKVISFCAWSLIDAFEINGSMGRQFGIVYVDYANKTLNRSFKESSQFWVDLAATRSVPFIKPESSTASSISSNLLTWAFVTLLTAARR</sequence>
<dbReference type="PRINTS" id="PR00131">
    <property type="entry name" value="GLHYDRLASE1"/>
</dbReference>
<dbReference type="GeneID" id="113213364"/>
<dbReference type="Pfam" id="PF00232">
    <property type="entry name" value="Glyco_hydro_1"/>
    <property type="match status" value="1"/>
</dbReference>
<protein>
    <submittedName>
        <fullName evidence="3">Uncharacterized protein LOC113213364</fullName>
    </submittedName>
</protein>
<dbReference type="InterPro" id="IPR001360">
    <property type="entry name" value="Glyco_hydro_1"/>
</dbReference>
<dbReference type="OrthoDB" id="65569at2759"/>
<evidence type="ECO:0000256" key="1">
    <source>
        <dbReference type="RuleBase" id="RU003690"/>
    </source>
</evidence>
<gene>
    <name evidence="3" type="primary">LOC113213364</name>
</gene>
<dbReference type="GO" id="GO:0008422">
    <property type="term" value="F:beta-glucosidase activity"/>
    <property type="evidence" value="ECO:0007669"/>
    <property type="project" value="TreeGrafter"/>
</dbReference>
<keyword evidence="2" id="KW-1185">Reference proteome</keyword>
<dbReference type="Gene3D" id="3.20.20.80">
    <property type="entry name" value="Glycosidases"/>
    <property type="match status" value="1"/>
</dbReference>
<dbReference type="AlphaFoldDB" id="A0A9C6X4D8"/>
<dbReference type="RefSeq" id="XP_052128975.1">
    <property type="nucleotide sequence ID" value="XM_052273015.1"/>
</dbReference>
<reference evidence="3" key="1">
    <citation type="submission" date="2025-08" db="UniProtKB">
        <authorList>
            <consortium name="RefSeq"/>
        </authorList>
    </citation>
    <scope>IDENTIFICATION</scope>
    <source>
        <tissue evidence="3">Whole organism</tissue>
    </source>
</reference>
<evidence type="ECO:0000313" key="3">
    <source>
        <dbReference type="RefSeq" id="XP_052128975.1"/>
    </source>
</evidence>
<comment type="similarity">
    <text evidence="1">Belongs to the glycosyl hydrolase 1 family.</text>
</comment>
<dbReference type="PANTHER" id="PTHR10353:SF53">
    <property type="entry name" value="BETA-1,4-GLUCOSIDASE (EUROFUNG)"/>
    <property type="match status" value="1"/>
</dbReference>